<dbReference type="OrthoDB" id="4827422at2"/>
<evidence type="ECO:0000313" key="3">
    <source>
        <dbReference type="Proteomes" id="UP000451860"/>
    </source>
</evidence>
<dbReference type="InterPro" id="IPR036513">
    <property type="entry name" value="STAS_dom_sf"/>
</dbReference>
<proteinExistence type="predicted"/>
<dbReference type="InterPro" id="IPR002645">
    <property type="entry name" value="STAS_dom"/>
</dbReference>
<reference evidence="2 3" key="1">
    <citation type="submission" date="2019-10" db="EMBL/GenBank/DDBJ databases">
        <title>Georgenia wutianyii sp. nov. and Georgenia yuyongxinii sp. nov. isolated from plateau pika (Ochotona curzoniae) in the Qinghai-Tibet plateau of China.</title>
        <authorList>
            <person name="Tian Z."/>
        </authorList>
    </citation>
    <scope>NUCLEOTIDE SEQUENCE [LARGE SCALE GENOMIC DNA]</scope>
    <source>
        <strain evidence="2 3">DSM 21501</strain>
    </source>
</reference>
<dbReference type="EMBL" id="WHJE01000012">
    <property type="protein sequence ID" value="KAE8765296.1"/>
    <property type="molecule type" value="Genomic_DNA"/>
</dbReference>
<name>A0A7J5USB6_9MICO</name>
<sequence length="127" mass="13614">MSEHDLTGDRPHLKAVPVDPQSDADGSVHLLAAADTTRLVLAGDLDISCSAELRQAISEAVDRGKPVQVDARHVRFMDSSAVAMLAYLAHRSSSRLTMIQPPDVVRFLLEVTNVGSAVEVVEVDPGM</sequence>
<evidence type="ECO:0000259" key="1">
    <source>
        <dbReference type="PROSITE" id="PS50801"/>
    </source>
</evidence>
<accession>A0A7J5USB6</accession>
<dbReference type="CDD" id="cd07043">
    <property type="entry name" value="STAS_anti-anti-sigma_factors"/>
    <property type="match status" value="1"/>
</dbReference>
<dbReference type="RefSeq" id="WP_152202268.1">
    <property type="nucleotide sequence ID" value="NZ_VUKF01000012.1"/>
</dbReference>
<organism evidence="2 3">
    <name type="scientific">Georgenia thermotolerans</name>
    <dbReference type="NCBI Taxonomy" id="527326"/>
    <lineage>
        <taxon>Bacteria</taxon>
        <taxon>Bacillati</taxon>
        <taxon>Actinomycetota</taxon>
        <taxon>Actinomycetes</taxon>
        <taxon>Micrococcales</taxon>
        <taxon>Bogoriellaceae</taxon>
        <taxon>Georgenia</taxon>
    </lineage>
</organism>
<feature type="domain" description="STAS" evidence="1">
    <location>
        <begin position="39"/>
        <end position="127"/>
    </location>
</feature>
<dbReference type="Gene3D" id="3.30.750.24">
    <property type="entry name" value="STAS domain"/>
    <property type="match status" value="1"/>
</dbReference>
<dbReference type="InterPro" id="IPR058548">
    <property type="entry name" value="MlaB-like_STAS"/>
</dbReference>
<evidence type="ECO:0000313" key="2">
    <source>
        <dbReference type="EMBL" id="KAE8765296.1"/>
    </source>
</evidence>
<dbReference type="Proteomes" id="UP000451860">
    <property type="component" value="Unassembled WGS sequence"/>
</dbReference>
<keyword evidence="3" id="KW-1185">Reference proteome</keyword>
<protein>
    <submittedName>
        <fullName evidence="2">STAS domain-containing protein</fullName>
    </submittedName>
</protein>
<comment type="caution">
    <text evidence="2">The sequence shown here is derived from an EMBL/GenBank/DDBJ whole genome shotgun (WGS) entry which is preliminary data.</text>
</comment>
<dbReference type="PROSITE" id="PS50801">
    <property type="entry name" value="STAS"/>
    <property type="match status" value="1"/>
</dbReference>
<dbReference type="SUPFAM" id="SSF52091">
    <property type="entry name" value="SpoIIaa-like"/>
    <property type="match status" value="1"/>
</dbReference>
<dbReference type="AlphaFoldDB" id="A0A7J5USB6"/>
<gene>
    <name evidence="2" type="ORF">GB883_04430</name>
</gene>
<dbReference type="Pfam" id="PF13466">
    <property type="entry name" value="STAS_2"/>
    <property type="match status" value="1"/>
</dbReference>